<evidence type="ECO:0008006" key="13">
    <source>
        <dbReference type="Google" id="ProtNLM"/>
    </source>
</evidence>
<feature type="region of interest" description="Disordered" evidence="10">
    <location>
        <begin position="161"/>
        <end position="188"/>
    </location>
</feature>
<evidence type="ECO:0000313" key="11">
    <source>
        <dbReference type="EMBL" id="CAD7276072.1"/>
    </source>
</evidence>
<comment type="function">
    <text evidence="1">Accessory subunit of the mitochondrial membrane respiratory chain NADH dehydrogenase (Complex I), that is believed not to be involved in catalysis. Complex I functions in the transfer of electrons from NADH to the respiratory chain. The immediate electron acceptor for the enzyme is believed to be ubiquinone.</text>
</comment>
<dbReference type="OrthoDB" id="276296at2759"/>
<keyword evidence="4" id="KW-0813">Transport</keyword>
<reference evidence="11" key="1">
    <citation type="submission" date="2020-11" db="EMBL/GenBank/DDBJ databases">
        <authorList>
            <person name="Tran Van P."/>
        </authorList>
    </citation>
    <scope>NUCLEOTIDE SEQUENCE</scope>
</reference>
<dbReference type="GO" id="GO:0006120">
    <property type="term" value="P:mitochondrial electron transport, NADH to ubiquinone"/>
    <property type="evidence" value="ECO:0007669"/>
    <property type="project" value="InterPro"/>
</dbReference>
<evidence type="ECO:0000256" key="8">
    <source>
        <dbReference type="ARBA" id="ARBA00023128"/>
    </source>
</evidence>
<evidence type="ECO:0000256" key="5">
    <source>
        <dbReference type="ARBA" id="ARBA00022660"/>
    </source>
</evidence>
<comment type="similarity">
    <text evidence="3">Belongs to the complex I NDUFA8 subunit family.</text>
</comment>
<comment type="subcellular location">
    <subcellularLocation>
        <location evidence="2">Mitochondrion</location>
    </subcellularLocation>
</comment>
<gene>
    <name evidence="11" type="ORF">NMOB1V02_LOCUS3850</name>
</gene>
<keyword evidence="6" id="KW-0677">Repeat</keyword>
<accession>A0A7R9BKT7</accession>
<evidence type="ECO:0000256" key="3">
    <source>
        <dbReference type="ARBA" id="ARBA00010705"/>
    </source>
</evidence>
<dbReference type="AlphaFoldDB" id="A0A7R9BKT7"/>
<evidence type="ECO:0000256" key="9">
    <source>
        <dbReference type="ARBA" id="ARBA00023157"/>
    </source>
</evidence>
<sequence>MYQPRPVLSYPVLSVGQQPEQTKQYLFTKAHKLPTDEELTVEEVNLSSVTLTAAAFQYGKYCENYNNEFMLCRREEKDPRKCLDEGKLVTSCALEFFRKVKKSCSAELADYSYCLDKSSTNLDPSKCRRTQGVYDQCILDNLGIERPHFGYFSRAKVHHTERPRPPVLGVPEGGEFPNKPDGLPDDFPMSKPAYGNRRFM</sequence>
<protein>
    <recommendedName>
        <fullName evidence="13">NADH dehydrogenase [ubiquinone] 1 alpha subcomplex subunit 8</fullName>
    </recommendedName>
</protein>
<evidence type="ECO:0000256" key="10">
    <source>
        <dbReference type="SAM" id="MobiDB-lite"/>
    </source>
</evidence>
<dbReference type="PROSITE" id="PS51808">
    <property type="entry name" value="CHCH"/>
    <property type="match status" value="1"/>
</dbReference>
<dbReference type="Proteomes" id="UP000678499">
    <property type="component" value="Unassembled WGS sequence"/>
</dbReference>
<dbReference type="GO" id="GO:0005739">
    <property type="term" value="C:mitochondrion"/>
    <property type="evidence" value="ECO:0007669"/>
    <property type="project" value="UniProtKB-SubCell"/>
</dbReference>
<organism evidence="11">
    <name type="scientific">Notodromas monacha</name>
    <dbReference type="NCBI Taxonomy" id="399045"/>
    <lineage>
        <taxon>Eukaryota</taxon>
        <taxon>Metazoa</taxon>
        <taxon>Ecdysozoa</taxon>
        <taxon>Arthropoda</taxon>
        <taxon>Crustacea</taxon>
        <taxon>Oligostraca</taxon>
        <taxon>Ostracoda</taxon>
        <taxon>Podocopa</taxon>
        <taxon>Podocopida</taxon>
        <taxon>Cypridocopina</taxon>
        <taxon>Cypridoidea</taxon>
        <taxon>Cyprididae</taxon>
        <taxon>Notodromas</taxon>
    </lineage>
</organism>
<dbReference type="EMBL" id="CAJPEX010000546">
    <property type="protein sequence ID" value="CAG0916224.1"/>
    <property type="molecule type" value="Genomic_DNA"/>
</dbReference>
<dbReference type="InterPro" id="IPR016680">
    <property type="entry name" value="NDUFA8"/>
</dbReference>
<keyword evidence="8" id="KW-0496">Mitochondrion</keyword>
<keyword evidence="7" id="KW-0249">Electron transport</keyword>
<keyword evidence="9" id="KW-1015">Disulfide bond</keyword>
<proteinExistence type="inferred from homology"/>
<dbReference type="PANTHER" id="PTHR13344:SF0">
    <property type="entry name" value="NADH DEHYDROGENASE [UBIQUINONE] 1 ALPHA SUBCOMPLEX SUBUNIT 8"/>
    <property type="match status" value="1"/>
</dbReference>
<evidence type="ECO:0000256" key="7">
    <source>
        <dbReference type="ARBA" id="ARBA00022982"/>
    </source>
</evidence>
<name>A0A7R9BKT7_9CRUS</name>
<keyword evidence="12" id="KW-1185">Reference proteome</keyword>
<evidence type="ECO:0000256" key="6">
    <source>
        <dbReference type="ARBA" id="ARBA00022737"/>
    </source>
</evidence>
<keyword evidence="5" id="KW-0679">Respiratory chain</keyword>
<evidence type="ECO:0000256" key="2">
    <source>
        <dbReference type="ARBA" id="ARBA00004173"/>
    </source>
</evidence>
<dbReference type="PANTHER" id="PTHR13344">
    <property type="entry name" value="NADH-UBIQUINONE OXIDOREDUCTASE"/>
    <property type="match status" value="1"/>
</dbReference>
<evidence type="ECO:0000256" key="1">
    <source>
        <dbReference type="ARBA" id="ARBA00003195"/>
    </source>
</evidence>
<dbReference type="EMBL" id="OA882583">
    <property type="protein sequence ID" value="CAD7276072.1"/>
    <property type="molecule type" value="Genomic_DNA"/>
</dbReference>
<evidence type="ECO:0000256" key="4">
    <source>
        <dbReference type="ARBA" id="ARBA00022448"/>
    </source>
</evidence>
<evidence type="ECO:0000313" key="12">
    <source>
        <dbReference type="Proteomes" id="UP000678499"/>
    </source>
</evidence>